<name>A0AA41X1S9_9RALS</name>
<evidence type="ECO:0000313" key="1">
    <source>
        <dbReference type="EMBL" id="MCP1175625.1"/>
    </source>
</evidence>
<reference evidence="2" key="1">
    <citation type="journal article" date="2023" name="Front. Microbiol.">
        <title>Ralstonia chuxiongensis sp. nov., Ralstonia mojiangensis sp. nov., and Ralstonia soli sp. nov., isolated from tobacco fields, are three novel species in the family Burkholderiaceae.</title>
        <authorList>
            <person name="Lu C.H."/>
            <person name="Zhang Y.Y."/>
            <person name="Jiang N."/>
            <person name="Chen W."/>
            <person name="Shao X."/>
            <person name="Zhao Z.M."/>
            <person name="Lu W.L."/>
            <person name="Hu X."/>
            <person name="Xi Y.X."/>
            <person name="Zou S.Y."/>
            <person name="Wei Q.J."/>
            <person name="Lin Z.L."/>
            <person name="Gong L."/>
            <person name="Gai X.T."/>
            <person name="Zhang L.Q."/>
            <person name="Li J.Y."/>
            <person name="Jin Y."/>
            <person name="Xia Z.Y."/>
        </authorList>
    </citation>
    <scope>NUCLEOTIDE SEQUENCE [LARGE SCALE GENOMIC DNA]</scope>
    <source>
        <strain evidence="2">21YRMH01-3</strain>
    </source>
</reference>
<accession>A0AA41X1S9</accession>
<keyword evidence="1" id="KW-0067">ATP-binding</keyword>
<proteinExistence type="predicted"/>
<keyword evidence="2" id="KW-1185">Reference proteome</keyword>
<comment type="caution">
    <text evidence="1">The sequence shown here is derived from an EMBL/GenBank/DDBJ whole genome shotgun (WGS) entry which is preliminary data.</text>
</comment>
<dbReference type="EMBL" id="JAMYWC010000011">
    <property type="protein sequence ID" value="MCP1175625.1"/>
    <property type="molecule type" value="Genomic_DNA"/>
</dbReference>
<organism evidence="1 2">
    <name type="scientific">Ralstonia chuxiongensis</name>
    <dbReference type="NCBI Taxonomy" id="2957504"/>
    <lineage>
        <taxon>Bacteria</taxon>
        <taxon>Pseudomonadati</taxon>
        <taxon>Pseudomonadota</taxon>
        <taxon>Betaproteobacteria</taxon>
        <taxon>Burkholderiales</taxon>
        <taxon>Burkholderiaceae</taxon>
        <taxon>Ralstonia</taxon>
    </lineage>
</organism>
<dbReference type="Proteomes" id="UP001162793">
    <property type="component" value="Unassembled WGS sequence"/>
</dbReference>
<sequence>MNLLPLLEAIQSQVAVVLAHPYTKFIFWLASAAAAVGPGLGLVSKFQRLQLNRRSKQIAVRMQAAASVCAFTEDEIRHALSDYTSPNCTSIDPANESDLRNVIVAAPLFETIASHLDSSDRRHLIVLADSGMGKTTFCLNFYARHLRQKRSRPVAVVALGRKDALKHIESIGDKRNTTLVLDAFDEDAEAIHQPHERFSTIMAAASDFRAVIVTCRSQFFPNDDAVPKTSGVMYAGPRKAGTNREYPLRCLYIAPFNEHQIRFYLRKHFPVLSLNGHKRRKQARQMIAQIHDLAVRPMLMATLPDLVRQGRHISETYSLYEFMVDSWLERERSWIDGKELLTLSKSIAVTLYCKQCAGGDDRMPPDELDRLCAASGWDVPRWQLTQRSLLNRDSQGNLKFAHRSILEYLFVTAAIEHDDRCFTVPWTTEMRRLFLSWGRTDASSIPATFSLIERDHRETKLFPLYEERLQRPASLTIGEIKAMLSSQSLLSGTMPIHWHLACLSVVSTADYIKVIDVAYDTTWTVVNIGAVDDADIYRDRASSIRSELFEQQLPDAQTADVGAGAGLLPTLGEVCALIDVALRHPSCQIFVEGELYWLGQTLGDSLLAFGIGPVAAELPNASLIHSKPLLGSRSLHVYEIPIQVSIRAAFAGASVGGSTPHQTRGLALRLTYGTAETDRDRHRNNVIRLDPTFNGGHLTLRKR</sequence>
<evidence type="ECO:0000313" key="2">
    <source>
        <dbReference type="Proteomes" id="UP001162793"/>
    </source>
</evidence>
<protein>
    <submittedName>
        <fullName evidence="1">DnaB-like helicase C-terminal domain-containing protein</fullName>
    </submittedName>
</protein>
<dbReference type="GO" id="GO:0004386">
    <property type="term" value="F:helicase activity"/>
    <property type="evidence" value="ECO:0007669"/>
    <property type="project" value="UniProtKB-KW"/>
</dbReference>
<keyword evidence="1" id="KW-0547">Nucleotide-binding</keyword>
<gene>
    <name evidence="1" type="ORF">NKG59_24935</name>
</gene>
<dbReference type="RefSeq" id="WP_253542709.1">
    <property type="nucleotide sequence ID" value="NZ_JAMYWC010000011.1"/>
</dbReference>
<dbReference type="AlphaFoldDB" id="A0AA41X1S9"/>
<keyword evidence="1" id="KW-0378">Hydrolase</keyword>
<keyword evidence="1" id="KW-0347">Helicase</keyword>